<evidence type="ECO:0000313" key="3">
    <source>
        <dbReference type="Proteomes" id="UP000288603"/>
    </source>
</evidence>
<proteinExistence type="predicted"/>
<evidence type="ECO:0000313" key="2">
    <source>
        <dbReference type="EMBL" id="RWZ58432.1"/>
    </source>
</evidence>
<dbReference type="AlphaFoldDB" id="A0A444Q3R1"/>
<feature type="domain" description="Deoxyribonuclease NucA/NucB" evidence="1">
    <location>
        <begin position="302"/>
        <end position="357"/>
    </location>
</feature>
<keyword evidence="3" id="KW-1185">Reference proteome</keyword>
<organism evidence="2 3">
    <name type="scientific">Labedella populi</name>
    <dbReference type="NCBI Taxonomy" id="2498850"/>
    <lineage>
        <taxon>Bacteria</taxon>
        <taxon>Bacillati</taxon>
        <taxon>Actinomycetota</taxon>
        <taxon>Actinomycetes</taxon>
        <taxon>Micrococcales</taxon>
        <taxon>Microbacteriaceae</taxon>
        <taxon>Labedella</taxon>
    </lineage>
</organism>
<dbReference type="OrthoDB" id="2751008at2"/>
<comment type="caution">
    <text evidence="2">The sequence shown here is derived from an EMBL/GenBank/DDBJ whole genome shotgun (WGS) entry which is preliminary data.</text>
</comment>
<dbReference type="InterPro" id="IPR029476">
    <property type="entry name" value="DNase_NucA_NucB"/>
</dbReference>
<evidence type="ECO:0000259" key="1">
    <source>
        <dbReference type="Pfam" id="PF14040"/>
    </source>
</evidence>
<dbReference type="Proteomes" id="UP000288603">
    <property type="component" value="Unassembled WGS sequence"/>
</dbReference>
<sequence length="392" mass="40792">MTYHNLLGKSTYEGVSQAELKKQGWSPAPNVAYEIWIEGSGQSYRATAQDTRNGTLYSYSTSGSFNGRNAGSVGAAAPQPGYAPTSAVFIVNDLNSSLDAEALALALAGVPLEKICESTVFQPGTHNAGSSVTDQTLACQAAASASGATTRSVILAIRTAGGAAQLAMIAAHFVGAGTTPASTPSWVDGTGRGPSSAPAVPGSLPSLWRLPKSAAQFATANGVSDEIARTVLKQCYALVAYAGTYGDPHRTCRDLPIFSSGQSDVPEATNHDLEALQRVPGWVQLDYRPSGENPSRSGWYENDPRCEGVPGSGLNCDEYPFYASVQGGGYAVPAPSLKAIDGAQNQYQGTVYYSFLRACGLTSKPVGERQFLAIPLPPTATPLPSLALCNGK</sequence>
<reference evidence="2 3" key="1">
    <citation type="submission" date="2018-12" db="EMBL/GenBank/DDBJ databases">
        <authorList>
            <person name="Li F."/>
        </authorList>
    </citation>
    <scope>NUCLEOTIDE SEQUENCE [LARGE SCALE GENOMIC DNA]</scope>
    <source>
        <strain evidence="2 3">8H24J-4-2</strain>
    </source>
</reference>
<protein>
    <recommendedName>
        <fullName evidence="1">Deoxyribonuclease NucA/NucB domain-containing protein</fullName>
    </recommendedName>
</protein>
<name>A0A444Q3R1_9MICO</name>
<dbReference type="RefSeq" id="WP_128499966.1">
    <property type="nucleotide sequence ID" value="NZ_RZNC01000006.1"/>
</dbReference>
<gene>
    <name evidence="2" type="ORF">ELQ92_14065</name>
</gene>
<dbReference type="Pfam" id="PF14040">
    <property type="entry name" value="DNase_NucA_NucB"/>
    <property type="match status" value="1"/>
</dbReference>
<accession>A0A444Q3R1</accession>
<dbReference type="EMBL" id="RZNC01000006">
    <property type="protein sequence ID" value="RWZ58432.1"/>
    <property type="molecule type" value="Genomic_DNA"/>
</dbReference>